<evidence type="ECO:0000259" key="12">
    <source>
        <dbReference type="Pfam" id="PF00694"/>
    </source>
</evidence>
<evidence type="ECO:0000256" key="5">
    <source>
        <dbReference type="ARBA" id="ARBA00022723"/>
    </source>
</evidence>
<dbReference type="InterPro" id="IPR015928">
    <property type="entry name" value="Aconitase/3IPM_dehydase_swvl"/>
</dbReference>
<keyword evidence="4 10" id="KW-0004">4Fe-4S</keyword>
<dbReference type="PROSITE" id="PS00450">
    <property type="entry name" value="ACONITASE_1"/>
    <property type="match status" value="1"/>
</dbReference>
<dbReference type="NCBIfam" id="NF006757">
    <property type="entry name" value="PRK09277.1"/>
    <property type="match status" value="1"/>
</dbReference>
<sequence>MIPNNKKGRYQTYQKALNVKGVEYKYWSLRKIAQDYQAVLSKTPFAKRLLIENVMRQTSDLNASSRIIKALLFKNTTLDSERIGQSTEFSFYPSRVLMQDYTGIPALVDLAAIRDAVAQAGGEPSHVTPKCPVDLVIDHSLIVEQSGSESSINTNRALEMARNRERYTFLKWAQKNFRNLTVIPPGKGICHQVNLEYLSHVVRVDENGVLTPDTVVGTDSHTTMVNGLGVLGWGVGGIEAEAAMLGLPLTIAVPRVVGVRLDGQLRPCVTATDLVLTITERLRSHGVVGKFVEYYGSGIAHLSVADRATLANMAPEYGATCGIFPIDENTISYLTLTNRPSSLVDRVRAYAQEQELWWDTNTVSPEYDEDVVVDLSEVVPSIAGPKRPQDRLNISAIKQATLDQCSIEGASTSSSRPGRLESGAHLDHGDVVIAAITSCTNTSNPAVMLTAGLVAMAAVKKGLTVPDYVKTSLAPGSLAVARYLNDTGLQHYLDLLGFHRVGYGCTTCIGNSGPLKNNLEAEILERSLNVSAVLSGNRNFEGRIHPAVNLNWLASPPLVVAFALAGTTCIDLENEPIALNSNNEPVYLSDLWPSQTMLNEMLKLVHESHFRLSYDDITEGDEEWEQLSMKDSACYPWDENSTYIQRPPFLELLPPTFPIESARVLAILGDSITTDHISPAGRISEHSPAGHYLLSKNIRPEAFNSFGARRGNHHVMVRGTFSNLRLENKIAFPIRGGFTRCYGDTKLDDCNMSTTEKVPPVIPIFDASKRSLEFQVPLVIFAGKDYGSGSSRDWAAKGCLLLNVKAVIAESFERIHRSNLVGMGVLPLQLMRPGELIAFALEGNETVFIAPNEPLKPLLELNIIIVTAQGSEHTIPVIARIDNPKELEYFNSGGILKYVLNQLEMDMR</sequence>
<dbReference type="PANTHER" id="PTHR11670">
    <property type="entry name" value="ACONITASE/IRON-RESPONSIVE ELEMENT FAMILY MEMBER"/>
    <property type="match status" value="1"/>
</dbReference>
<dbReference type="UniPathway" id="UPA00223">
    <property type="reaction ID" value="UER00718"/>
</dbReference>
<dbReference type="NCBIfam" id="TIGR01341">
    <property type="entry name" value="aconitase_1"/>
    <property type="match status" value="1"/>
</dbReference>
<dbReference type="InterPro" id="IPR001030">
    <property type="entry name" value="Acoase/IPM_deHydtase_lsu_aba"/>
</dbReference>
<dbReference type="EMBL" id="FIZY01000109">
    <property type="protein sequence ID" value="CZF87018.1"/>
    <property type="molecule type" value="Genomic_DNA"/>
</dbReference>
<protein>
    <recommendedName>
        <fullName evidence="10">Aconitate hydratase</fullName>
        <shortName evidence="10">Aconitase</shortName>
        <ecNumber evidence="10">4.2.1.3</ecNumber>
    </recommendedName>
</protein>
<dbReference type="EC" id="4.2.1.3" evidence="10"/>
<dbReference type="GO" id="GO:0051539">
    <property type="term" value="F:4 iron, 4 sulfur cluster binding"/>
    <property type="evidence" value="ECO:0007669"/>
    <property type="project" value="UniProtKB-KW"/>
</dbReference>
<comment type="pathway">
    <text evidence="2">Carbohydrate metabolism; tricarboxylic acid cycle; isocitrate from oxaloacetate: step 2/2.</text>
</comment>
<evidence type="ECO:0000256" key="7">
    <source>
        <dbReference type="ARBA" id="ARBA00023014"/>
    </source>
</evidence>
<dbReference type="InterPro" id="IPR006249">
    <property type="entry name" value="Aconitase/IRP2"/>
</dbReference>
<dbReference type="GO" id="GO:0046872">
    <property type="term" value="F:metal ion binding"/>
    <property type="evidence" value="ECO:0007669"/>
    <property type="project" value="UniProtKB-KW"/>
</dbReference>
<dbReference type="Pfam" id="PF00694">
    <property type="entry name" value="Aconitase_C"/>
    <property type="match status" value="1"/>
</dbReference>
<gene>
    <name evidence="13" type="primary">citB</name>
    <name evidence="13" type="ORF">GMA8713_05059</name>
</gene>
<evidence type="ECO:0000313" key="13">
    <source>
        <dbReference type="EMBL" id="CZF87018.1"/>
    </source>
</evidence>
<dbReference type="SUPFAM" id="SSF53732">
    <property type="entry name" value="Aconitase iron-sulfur domain"/>
    <property type="match status" value="1"/>
</dbReference>
<dbReference type="InterPro" id="IPR018136">
    <property type="entry name" value="Aconitase_4Fe-4S_BS"/>
</dbReference>
<dbReference type="AlphaFoldDB" id="A0A128FJP5"/>
<evidence type="ECO:0000256" key="10">
    <source>
        <dbReference type="RuleBase" id="RU361275"/>
    </source>
</evidence>
<dbReference type="OrthoDB" id="9764318at2"/>
<organism evidence="13 14">
    <name type="scientific">Grimontia marina</name>
    <dbReference type="NCBI Taxonomy" id="646534"/>
    <lineage>
        <taxon>Bacteria</taxon>
        <taxon>Pseudomonadati</taxon>
        <taxon>Pseudomonadota</taxon>
        <taxon>Gammaproteobacteria</taxon>
        <taxon>Vibrionales</taxon>
        <taxon>Vibrionaceae</taxon>
        <taxon>Grimontia</taxon>
    </lineage>
</organism>
<dbReference type="FunFam" id="3.20.19.10:FF:000001">
    <property type="entry name" value="Aconitate hydratase"/>
    <property type="match status" value="1"/>
</dbReference>
<evidence type="ECO:0000313" key="14">
    <source>
        <dbReference type="Proteomes" id="UP000073601"/>
    </source>
</evidence>
<comment type="catalytic activity">
    <reaction evidence="9 10">
        <text>citrate = D-threo-isocitrate</text>
        <dbReference type="Rhea" id="RHEA:10336"/>
        <dbReference type="ChEBI" id="CHEBI:15562"/>
        <dbReference type="ChEBI" id="CHEBI:16947"/>
        <dbReference type="EC" id="4.2.1.3"/>
    </reaction>
</comment>
<evidence type="ECO:0000256" key="9">
    <source>
        <dbReference type="ARBA" id="ARBA00023501"/>
    </source>
</evidence>
<dbReference type="RefSeq" id="WP_062715323.1">
    <property type="nucleotide sequence ID" value="NZ_CAWRCI010000109.1"/>
</dbReference>
<keyword evidence="6 10" id="KW-0408">Iron</keyword>
<keyword evidence="8 10" id="KW-0456">Lyase</keyword>
<evidence type="ECO:0000259" key="11">
    <source>
        <dbReference type="Pfam" id="PF00330"/>
    </source>
</evidence>
<feature type="domain" description="Aconitase A/isopropylmalate dehydratase small subunit swivel" evidence="12">
    <location>
        <begin position="691"/>
        <end position="831"/>
    </location>
</feature>
<dbReference type="GO" id="GO:0003994">
    <property type="term" value="F:aconitate hydratase activity"/>
    <property type="evidence" value="ECO:0007669"/>
    <property type="project" value="UniProtKB-EC"/>
</dbReference>
<dbReference type="GO" id="GO:0006099">
    <property type="term" value="P:tricarboxylic acid cycle"/>
    <property type="evidence" value="ECO:0007669"/>
    <property type="project" value="UniProtKB-UniPathway"/>
</dbReference>
<comment type="cofactor">
    <cofactor evidence="1">
        <name>[4Fe-4S] cluster</name>
        <dbReference type="ChEBI" id="CHEBI:49883"/>
    </cofactor>
</comment>
<evidence type="ECO:0000256" key="3">
    <source>
        <dbReference type="ARBA" id="ARBA00007185"/>
    </source>
</evidence>
<dbReference type="Pfam" id="PF00330">
    <property type="entry name" value="Aconitase"/>
    <property type="match status" value="1"/>
</dbReference>
<dbReference type="Gene3D" id="3.20.19.10">
    <property type="entry name" value="Aconitase, domain 4"/>
    <property type="match status" value="1"/>
</dbReference>
<evidence type="ECO:0000256" key="1">
    <source>
        <dbReference type="ARBA" id="ARBA00001966"/>
    </source>
</evidence>
<dbReference type="PRINTS" id="PR00415">
    <property type="entry name" value="ACONITASE"/>
</dbReference>
<feature type="domain" description="Aconitase/3-isopropylmalate dehydratase large subunit alpha/beta/alpha" evidence="11">
    <location>
        <begin position="86"/>
        <end position="566"/>
    </location>
</feature>
<dbReference type="NCBIfam" id="NF009520">
    <property type="entry name" value="PRK12881.1"/>
    <property type="match status" value="1"/>
</dbReference>
<evidence type="ECO:0000256" key="6">
    <source>
        <dbReference type="ARBA" id="ARBA00023004"/>
    </source>
</evidence>
<keyword evidence="14" id="KW-1185">Reference proteome</keyword>
<evidence type="ECO:0000256" key="8">
    <source>
        <dbReference type="ARBA" id="ARBA00023239"/>
    </source>
</evidence>
<dbReference type="Gene3D" id="6.10.190.10">
    <property type="match status" value="1"/>
</dbReference>
<name>A0A128FJP5_9GAMM</name>
<evidence type="ECO:0000256" key="2">
    <source>
        <dbReference type="ARBA" id="ARBA00004717"/>
    </source>
</evidence>
<keyword evidence="7 10" id="KW-0411">Iron-sulfur</keyword>
<proteinExistence type="inferred from homology"/>
<dbReference type="InterPro" id="IPR015931">
    <property type="entry name" value="Acnase/IPM_dHydase_lsu_aba_1/3"/>
</dbReference>
<dbReference type="InterPro" id="IPR036008">
    <property type="entry name" value="Aconitase_4Fe-4S_dom"/>
</dbReference>
<dbReference type="Gene3D" id="3.30.499.10">
    <property type="entry name" value="Aconitase, domain 3"/>
    <property type="match status" value="2"/>
</dbReference>
<dbReference type="Proteomes" id="UP000073601">
    <property type="component" value="Unassembled WGS sequence"/>
</dbReference>
<accession>A0A128FJP5</accession>
<dbReference type="SUPFAM" id="SSF52016">
    <property type="entry name" value="LeuD/IlvD-like"/>
    <property type="match status" value="1"/>
</dbReference>
<evidence type="ECO:0000256" key="4">
    <source>
        <dbReference type="ARBA" id="ARBA00022485"/>
    </source>
</evidence>
<reference evidence="14" key="1">
    <citation type="submission" date="2016-02" db="EMBL/GenBank/DDBJ databases">
        <authorList>
            <person name="Rodrigo-Torres Lidia"/>
            <person name="Arahal R.David."/>
        </authorList>
    </citation>
    <scope>NUCLEOTIDE SEQUENCE [LARGE SCALE GENOMIC DNA]</scope>
    <source>
        <strain evidence="14">CECT 8713</strain>
    </source>
</reference>
<comment type="similarity">
    <text evidence="3 10">Belongs to the aconitase/IPM isomerase family.</text>
</comment>
<comment type="function">
    <text evidence="10">Catalyzes the isomerization of citrate to isocitrate via cis-aconitate.</text>
</comment>
<keyword evidence="5" id="KW-0479">Metal-binding</keyword>
<dbReference type="InterPro" id="IPR000573">
    <property type="entry name" value="AconitaseA/IPMdHydase_ssu_swvl"/>
</dbReference>